<evidence type="ECO:0000313" key="5">
    <source>
        <dbReference type="EMBL" id="BAJ47328.1"/>
    </source>
</evidence>
<keyword evidence="1 2" id="KW-0175">Coiled coil</keyword>
<evidence type="ECO:0000259" key="4">
    <source>
        <dbReference type="Pfam" id="PF02463"/>
    </source>
</evidence>
<feature type="coiled-coil region" evidence="2">
    <location>
        <begin position="625"/>
        <end position="883"/>
    </location>
</feature>
<evidence type="ECO:0000256" key="2">
    <source>
        <dbReference type="SAM" id="Coils"/>
    </source>
</evidence>
<feature type="region of interest" description="Disordered" evidence="3">
    <location>
        <begin position="413"/>
        <end position="435"/>
    </location>
</feature>
<gene>
    <name evidence="6" type="ORF">CSUB_C0293</name>
    <name evidence="5" type="ORF">HGMM_F36E03C10</name>
</gene>
<evidence type="ECO:0000313" key="7">
    <source>
        <dbReference type="Proteomes" id="UP000008120"/>
    </source>
</evidence>
<dbReference type="Gene3D" id="1.10.287.1490">
    <property type="match status" value="1"/>
</dbReference>
<dbReference type="GO" id="GO:0016887">
    <property type="term" value="F:ATP hydrolysis activity"/>
    <property type="evidence" value="ECO:0007669"/>
    <property type="project" value="InterPro"/>
</dbReference>
<dbReference type="InterPro" id="IPR003395">
    <property type="entry name" value="RecF/RecN/SMC_N"/>
</dbReference>
<organism evidence="5 7">
    <name type="scientific">Caldiarchaeum subterraneum</name>
    <dbReference type="NCBI Taxonomy" id="311458"/>
    <lineage>
        <taxon>Archaea</taxon>
        <taxon>Nitrososphaerota</taxon>
        <taxon>Candidatus Caldarchaeales</taxon>
        <taxon>Candidatus Caldarchaeaceae</taxon>
        <taxon>Candidatus Caldarchaeum</taxon>
    </lineage>
</organism>
<dbReference type="InterPro" id="IPR024704">
    <property type="entry name" value="SMC"/>
</dbReference>
<dbReference type="GO" id="GO:0005524">
    <property type="term" value="F:ATP binding"/>
    <property type="evidence" value="ECO:0007669"/>
    <property type="project" value="InterPro"/>
</dbReference>
<accession>E6N4V9</accession>
<reference evidence="5 7" key="2">
    <citation type="journal article" date="2011" name="Nucleic Acids Res.">
        <title>Insights into the evolution of Archaea and eukaryotic protein modifier systems revealed by the genome of a novel archaeal group.</title>
        <authorList>
            <person name="Nunoura T."/>
            <person name="Takaki Y."/>
            <person name="Kakuta J."/>
            <person name="Nishi S."/>
            <person name="Sugahara J."/>
            <person name="Kazama H."/>
            <person name="Chee G."/>
            <person name="Hattori M."/>
            <person name="Kanai A."/>
            <person name="Atomi H."/>
            <person name="Takai K."/>
            <person name="Takami H."/>
        </authorList>
    </citation>
    <scope>NUCLEOTIDE SEQUENCE [LARGE SCALE GENOMIC DNA]</scope>
</reference>
<dbReference type="InterPro" id="IPR027417">
    <property type="entry name" value="P-loop_NTPase"/>
</dbReference>
<sequence length="1119" mass="126763">MAITGFKSFGNKRTVIKLPPGLVVITGPNGGGKSTVLDAVKFALGELSAHNLRVDRFSKLLHESSKGTDAQALVTLTLDNSDRSIPIDSEEVVISRRLYATGESEYMLNNRIVSRNELLTILSAANIKPDGLNLVTQGSVVGIAEMTSRELREVLEDAAGISGYKKRRDEAYKELEIAQKNIDIAKAATSEVRSRVKQLELERNQLLRKTLAEKILNTLKSLSLINEYNSHAQALRELDARAAELLNKLAEKQAEAEQVRARVSALKNEVEELERRQREVATEVSKIDRAVLSLETEKSRKIAEKNSAENALKQLDLQRRSLETRVAKWRERQQQLKEESEKKTQQVENLREQWAVREAEYNESKKLLEELQKEVDEAENRYAAKVEELRFLKLSDDGKSLLLDNIQKQLTRKQQEKEEAEKRVAETRNSLSEKTEQLTRLTESMEKLTQLLETQTNTAKNIRRELESRREKIASIDKLLEKTRLLKAAGQQLRETLQAAVKEDKKTSGLKTVREVFGEKLTGIHRAVLGDWLNAVYVADAEAGFSLAREAAEKKIPLKIVAESLELDSLVKALTHGAGFRAVDSVKQLQPGDRYVATMDGVYVDEPGIISVAGEMSETVAAERVNRSMERLETIEAKLLNAREAFDKEVKLAEKRLRETEAEAEETRRQLNIKALEKTRLETELNNLSKSAENSLQRLKQLEEEVARLVQEKEKLTQLLSDKTDEITALTHLRQSVAEKKQVLRKAEEDMRRKSQESSTTYRAYVNAERERDRILIELKNIEESLAGAEKEFEQIALRERELATELEQIRGMIEELDQKIVEASELKEKMDNELSQLTGVLAEKSREVKQLEQHLTTLLNEVSALEKENNNLAIERVRIETTLKSIGERLQSFTSAEEAETSLPLDLIPQLETEVAEIPVVNQLAAMQYDGIVENYRLRSTRINELEMERKRILDLIESINREEVDAFRRALDRVSDSFSFYFNQLTGGEGFLKLENPDDPLNSGVEMLVKFVGKQTRSTVSISGGEKSVSAVALILALQDLTPAQFYMFDEIDAHLDVVYVKNLVNLLKKMSTKKQIIIITLKDIIAEQADALYGVYMANESSHVVRTRLSEVVEAG</sequence>
<dbReference type="Gene3D" id="3.40.50.300">
    <property type="entry name" value="P-loop containing nucleotide triphosphate hydrolases"/>
    <property type="match status" value="2"/>
</dbReference>
<dbReference type="PIRSF" id="PIRSF005719">
    <property type="entry name" value="SMC"/>
    <property type="match status" value="1"/>
</dbReference>
<feature type="domain" description="RecF/RecN/SMC N-terminal" evidence="4">
    <location>
        <begin position="2"/>
        <end position="1103"/>
    </location>
</feature>
<proteinExistence type="predicted"/>
<evidence type="ECO:0000313" key="6">
    <source>
        <dbReference type="EMBL" id="BAJ50154.1"/>
    </source>
</evidence>
<dbReference type="SUPFAM" id="SSF52540">
    <property type="entry name" value="P-loop containing nucleoside triphosphate hydrolases"/>
    <property type="match status" value="1"/>
</dbReference>
<dbReference type="EMBL" id="BA000048">
    <property type="protein sequence ID" value="BAJ50154.1"/>
    <property type="molecule type" value="Genomic_DNA"/>
</dbReference>
<dbReference type="PANTHER" id="PTHR43977">
    <property type="entry name" value="STRUCTURAL MAINTENANCE OF CHROMOSOMES PROTEIN 3"/>
    <property type="match status" value="1"/>
</dbReference>
<evidence type="ECO:0000256" key="1">
    <source>
        <dbReference type="ARBA" id="ARBA00023054"/>
    </source>
</evidence>
<dbReference type="AlphaFoldDB" id="E6N4V9"/>
<reference evidence="5 7" key="1">
    <citation type="journal article" date="2005" name="Environ. Microbiol.">
        <title>Genetic and functional properties of uncultivated thermophilic crenarchaeotes from a subsurface gold mine as revealed by analysis of genome fragments.</title>
        <authorList>
            <person name="Nunoura T."/>
            <person name="Hirayama H."/>
            <person name="Takami H."/>
            <person name="Oida H."/>
            <person name="Nishi S."/>
            <person name="Shimamura S."/>
            <person name="Suzuki Y."/>
            <person name="Inagaki F."/>
            <person name="Takai K."/>
            <person name="Nealson K.H."/>
            <person name="Horikoshi K."/>
        </authorList>
    </citation>
    <scope>NUCLEOTIDE SEQUENCE [LARGE SCALE GENOMIC DNA]</scope>
</reference>
<dbReference type="Pfam" id="PF02463">
    <property type="entry name" value="SMC_N"/>
    <property type="match status" value="1"/>
</dbReference>
<dbReference type="EMBL" id="AP011833">
    <property type="protein sequence ID" value="BAJ47328.1"/>
    <property type="molecule type" value="Genomic_DNA"/>
</dbReference>
<dbReference type="Proteomes" id="UP000008120">
    <property type="component" value="Chromosome"/>
</dbReference>
<dbReference type="STRING" id="311458.CSUB_C0293"/>
<dbReference type="BioCyc" id="CCAL311458:G131R-296-MONOMER"/>
<name>E6N4V9_CALS0</name>
<evidence type="ECO:0000256" key="3">
    <source>
        <dbReference type="SAM" id="MobiDB-lite"/>
    </source>
</evidence>
<protein>
    <submittedName>
        <fullName evidence="5">Chromosome segregation protein SMC</fullName>
    </submittedName>
</protein>
<dbReference type="KEGG" id="csu:CSUB_C0293"/>